<gene>
    <name evidence="2" type="ORF">CPZ25_016165</name>
</gene>
<evidence type="ECO:0000256" key="1">
    <source>
        <dbReference type="SAM" id="MobiDB-lite"/>
    </source>
</evidence>
<dbReference type="RefSeq" id="WP_096920750.1">
    <property type="nucleotide sequence ID" value="NZ_CP029487.1"/>
</dbReference>
<keyword evidence="3" id="KW-1185">Reference proteome</keyword>
<dbReference type="Proteomes" id="UP000218387">
    <property type="component" value="Chromosome"/>
</dbReference>
<protein>
    <submittedName>
        <fullName evidence="2">Uncharacterized protein</fullName>
    </submittedName>
</protein>
<organism evidence="2 3">
    <name type="scientific">Eubacterium maltosivorans</name>
    <dbReference type="NCBI Taxonomy" id="2041044"/>
    <lineage>
        <taxon>Bacteria</taxon>
        <taxon>Bacillati</taxon>
        <taxon>Bacillota</taxon>
        <taxon>Clostridia</taxon>
        <taxon>Eubacteriales</taxon>
        <taxon>Eubacteriaceae</taxon>
        <taxon>Eubacterium</taxon>
    </lineage>
</organism>
<dbReference type="EMBL" id="CP029487">
    <property type="protein sequence ID" value="QCT72792.1"/>
    <property type="molecule type" value="Genomic_DNA"/>
</dbReference>
<accession>A0A4P9CDM3</accession>
<name>A0A4P9CDM3_EUBML</name>
<evidence type="ECO:0000313" key="3">
    <source>
        <dbReference type="Proteomes" id="UP000218387"/>
    </source>
</evidence>
<reference evidence="2 3" key="1">
    <citation type="submission" date="2018-05" db="EMBL/GenBank/DDBJ databases">
        <title>Genome comparison of Eubacterium sp.</title>
        <authorList>
            <person name="Feng Y."/>
            <person name="Sanchez-Andrea I."/>
            <person name="Stams A.J.M."/>
            <person name="De Vos W.M."/>
        </authorList>
    </citation>
    <scope>NUCLEOTIDE SEQUENCE [LARGE SCALE GENOMIC DNA]</scope>
    <source>
        <strain evidence="2 3">YI</strain>
    </source>
</reference>
<feature type="compositionally biased region" description="Basic and acidic residues" evidence="1">
    <location>
        <begin position="8"/>
        <end position="24"/>
    </location>
</feature>
<dbReference type="KEGG" id="emt:CPZ25_016165"/>
<dbReference type="AlphaFoldDB" id="A0A4P9CDM3"/>
<proteinExistence type="predicted"/>
<sequence length="72" mass="8354">MTRFTDSPYERMMTRRPEGGKETSRPPSLSPGHPCYGCGNYRDGQPCVGFCHRQLTAWLRERRKKNHEAGDR</sequence>
<evidence type="ECO:0000313" key="2">
    <source>
        <dbReference type="EMBL" id="QCT72792.1"/>
    </source>
</evidence>
<feature type="region of interest" description="Disordered" evidence="1">
    <location>
        <begin position="1"/>
        <end position="32"/>
    </location>
</feature>